<dbReference type="Proteomes" id="UP000308705">
    <property type="component" value="Unassembled WGS sequence"/>
</dbReference>
<feature type="transmembrane region" description="Helical" evidence="1">
    <location>
        <begin position="100"/>
        <end position="119"/>
    </location>
</feature>
<evidence type="ECO:0000256" key="1">
    <source>
        <dbReference type="SAM" id="Phobius"/>
    </source>
</evidence>
<organism evidence="2 3">
    <name type="scientific">Herbidospora galbida</name>
    <dbReference type="NCBI Taxonomy" id="2575442"/>
    <lineage>
        <taxon>Bacteria</taxon>
        <taxon>Bacillati</taxon>
        <taxon>Actinomycetota</taxon>
        <taxon>Actinomycetes</taxon>
        <taxon>Streptosporangiales</taxon>
        <taxon>Streptosporangiaceae</taxon>
        <taxon>Herbidospora</taxon>
    </lineage>
</organism>
<reference evidence="2 3" key="1">
    <citation type="submission" date="2019-04" db="EMBL/GenBank/DDBJ databases">
        <title>Herbidospora sp. NEAU-GS14.nov., a novel actinomycete isolated from soil.</title>
        <authorList>
            <person name="Han L."/>
        </authorList>
    </citation>
    <scope>NUCLEOTIDE SEQUENCE [LARGE SCALE GENOMIC DNA]</scope>
    <source>
        <strain evidence="2 3">NEAU-GS14</strain>
    </source>
</reference>
<feature type="transmembrane region" description="Helical" evidence="1">
    <location>
        <begin position="27"/>
        <end position="46"/>
    </location>
</feature>
<comment type="caution">
    <text evidence="2">The sequence shown here is derived from an EMBL/GenBank/DDBJ whole genome shotgun (WGS) entry which is preliminary data.</text>
</comment>
<keyword evidence="1" id="KW-1133">Transmembrane helix</keyword>
<keyword evidence="1" id="KW-0812">Transmembrane</keyword>
<name>A0A4U3MCW5_9ACTN</name>
<feature type="transmembrane region" description="Helical" evidence="1">
    <location>
        <begin position="58"/>
        <end position="79"/>
    </location>
</feature>
<keyword evidence="1" id="KW-0472">Membrane</keyword>
<sequence length="120" mass="13424">MDIIGERRLKKYLENKKDRRANRTARVATYITLASSGYVAAVLISPQEASIFTFTWPSWQILLGTAIAELAVGIGLFTLGAHRIVSTFLWLYNHENIKRAALALSALLLLLAFHFDFLAS</sequence>
<evidence type="ECO:0000313" key="2">
    <source>
        <dbReference type="EMBL" id="TKK85597.1"/>
    </source>
</evidence>
<protein>
    <submittedName>
        <fullName evidence="2">Uncharacterized protein</fullName>
    </submittedName>
</protein>
<dbReference type="AlphaFoldDB" id="A0A4U3MCW5"/>
<accession>A0A4U3MCW5</accession>
<dbReference type="EMBL" id="SZQA01000026">
    <property type="protein sequence ID" value="TKK85597.1"/>
    <property type="molecule type" value="Genomic_DNA"/>
</dbReference>
<dbReference type="RefSeq" id="WP_137249463.1">
    <property type="nucleotide sequence ID" value="NZ_SZQA01000026.1"/>
</dbReference>
<keyword evidence="3" id="KW-1185">Reference proteome</keyword>
<proteinExistence type="predicted"/>
<gene>
    <name evidence="2" type="ORF">FDA94_24705</name>
</gene>
<evidence type="ECO:0000313" key="3">
    <source>
        <dbReference type="Proteomes" id="UP000308705"/>
    </source>
</evidence>